<gene>
    <name evidence="1" type="ORF">AB2U05_27615</name>
</gene>
<name>A0AB39TSE5_9ACTN</name>
<dbReference type="EMBL" id="CP163445">
    <property type="protein sequence ID" value="XDQ81968.1"/>
    <property type="molecule type" value="Genomic_DNA"/>
</dbReference>
<organism evidence="1">
    <name type="scientific">Streptomyces sp. Y1</name>
    <dbReference type="NCBI Taxonomy" id="3238634"/>
    <lineage>
        <taxon>Bacteria</taxon>
        <taxon>Bacillati</taxon>
        <taxon>Actinomycetota</taxon>
        <taxon>Actinomycetes</taxon>
        <taxon>Kitasatosporales</taxon>
        <taxon>Streptomycetaceae</taxon>
        <taxon>Streptomyces</taxon>
    </lineage>
</organism>
<sequence length="143" mass="16097">MDPIIDCESHDEQGWWSLSVQRVGDGWELEVGNRWGSETMPFAGPDEVREFARTLLDLPTEPAPYQYDWEFEDPGDPSGWPFPGGATLHLATEPQADHRPYFVFQSWSNTRLGPALGLEVVCDNVPVEELRTQARALLSSLPI</sequence>
<accession>A0AB39TSE5</accession>
<evidence type="ECO:0000313" key="1">
    <source>
        <dbReference type="EMBL" id="XDQ81968.1"/>
    </source>
</evidence>
<evidence type="ECO:0008006" key="2">
    <source>
        <dbReference type="Google" id="ProtNLM"/>
    </source>
</evidence>
<dbReference type="AlphaFoldDB" id="A0AB39TSE5"/>
<dbReference type="RefSeq" id="WP_369184521.1">
    <property type="nucleotide sequence ID" value="NZ_CP163445.1"/>
</dbReference>
<protein>
    <recommendedName>
        <fullName evidence="2">DUF317 domain-containing protein</fullName>
    </recommendedName>
</protein>
<proteinExistence type="predicted"/>
<reference evidence="1" key="1">
    <citation type="submission" date="2024-07" db="EMBL/GenBank/DDBJ databases">
        <authorList>
            <person name="Yu S.T."/>
        </authorList>
    </citation>
    <scope>NUCLEOTIDE SEQUENCE</scope>
    <source>
        <strain evidence="1">Y1</strain>
    </source>
</reference>